<evidence type="ECO:0000313" key="2">
    <source>
        <dbReference type="EMBL" id="CAL5221657.1"/>
    </source>
</evidence>
<dbReference type="SUPFAM" id="SSF50891">
    <property type="entry name" value="Cyclophilin-like"/>
    <property type="match status" value="1"/>
</dbReference>
<organism evidence="2 3">
    <name type="scientific">Coccomyxa viridis</name>
    <dbReference type="NCBI Taxonomy" id="1274662"/>
    <lineage>
        <taxon>Eukaryota</taxon>
        <taxon>Viridiplantae</taxon>
        <taxon>Chlorophyta</taxon>
        <taxon>core chlorophytes</taxon>
        <taxon>Trebouxiophyceae</taxon>
        <taxon>Trebouxiophyceae incertae sedis</taxon>
        <taxon>Coccomyxaceae</taxon>
        <taxon>Coccomyxa</taxon>
    </lineage>
</organism>
<proteinExistence type="predicted"/>
<keyword evidence="1" id="KW-0732">Signal</keyword>
<feature type="chain" id="PRO_5046809650" evidence="1">
    <location>
        <begin position="24"/>
        <end position="201"/>
    </location>
</feature>
<accession>A0ABP1FVU0</accession>
<keyword evidence="3" id="KW-1185">Reference proteome</keyword>
<sequence>MDVAQYSLLIANVFVILLHDSTASRESAFIGYSELKGKGCVLTTSYGQVRIEFLPHLAPETVAAVHDLASASRECQGCKFYRNEAAPTRGSLGPPYGLLQGSLQSLKLAPAAEGKTPAKRGQVCMIPGTKEFFIALVDHDEWGGAHTVWGEVSAADMDTTVMDIVGQRFHAVTHPEYGTVMRMLNTEVPFRIALTGYSGAF</sequence>
<dbReference type="PANTHER" id="PTHR46873:SF1">
    <property type="entry name" value="EXPRESSED PROTEIN"/>
    <property type="match status" value="1"/>
</dbReference>
<name>A0ABP1FVU0_9CHLO</name>
<evidence type="ECO:0000256" key="1">
    <source>
        <dbReference type="SAM" id="SignalP"/>
    </source>
</evidence>
<dbReference type="InterPro" id="IPR029000">
    <property type="entry name" value="Cyclophilin-like_dom_sf"/>
</dbReference>
<dbReference type="PANTHER" id="PTHR46873">
    <property type="entry name" value="EXPRESSED PROTEIN"/>
    <property type="match status" value="1"/>
</dbReference>
<dbReference type="Gene3D" id="2.40.100.10">
    <property type="entry name" value="Cyclophilin-like"/>
    <property type="match status" value="1"/>
</dbReference>
<feature type="signal peptide" evidence="1">
    <location>
        <begin position="1"/>
        <end position="23"/>
    </location>
</feature>
<comment type="caution">
    <text evidence="2">The sequence shown here is derived from an EMBL/GenBank/DDBJ whole genome shotgun (WGS) entry which is preliminary data.</text>
</comment>
<protein>
    <submittedName>
        <fullName evidence="2">G3884 protein</fullName>
    </submittedName>
</protein>
<gene>
    <name evidence="2" type="primary">g3884</name>
    <name evidence="2" type="ORF">VP750_LOCUS3316</name>
</gene>
<reference evidence="2 3" key="1">
    <citation type="submission" date="2024-06" db="EMBL/GenBank/DDBJ databases">
        <authorList>
            <person name="Kraege A."/>
            <person name="Thomma B."/>
        </authorList>
    </citation>
    <scope>NUCLEOTIDE SEQUENCE [LARGE SCALE GENOMIC DNA]</scope>
</reference>
<evidence type="ECO:0000313" key="3">
    <source>
        <dbReference type="Proteomes" id="UP001497392"/>
    </source>
</evidence>
<dbReference type="EMBL" id="CAXHTA020000005">
    <property type="protein sequence ID" value="CAL5221657.1"/>
    <property type="molecule type" value="Genomic_DNA"/>
</dbReference>
<dbReference type="Proteomes" id="UP001497392">
    <property type="component" value="Unassembled WGS sequence"/>
</dbReference>